<gene>
    <name evidence="6" type="primary">Cre-rpi-2</name>
    <name evidence="6" type="ORF">CRE_13707</name>
</gene>
<evidence type="ECO:0000313" key="6">
    <source>
        <dbReference type="EMBL" id="EFO92107.1"/>
    </source>
</evidence>
<dbReference type="PROSITE" id="PS51329">
    <property type="entry name" value="C_CAP_COFACTOR_C"/>
    <property type="match status" value="1"/>
</dbReference>
<dbReference type="GO" id="GO:0005929">
    <property type="term" value="C:cilium"/>
    <property type="evidence" value="ECO:0007669"/>
    <property type="project" value="EnsemblMetazoa"/>
</dbReference>
<dbReference type="InterPro" id="IPR016098">
    <property type="entry name" value="CAP/MinC_C"/>
</dbReference>
<evidence type="ECO:0000256" key="2">
    <source>
        <dbReference type="ARBA" id="ARBA00022741"/>
    </source>
</evidence>
<dbReference type="InParanoid" id="E3NBS9"/>
<evidence type="ECO:0000256" key="4">
    <source>
        <dbReference type="PIRSR" id="PIRSR037947-1"/>
    </source>
</evidence>
<dbReference type="InterPro" id="IPR006599">
    <property type="entry name" value="CARP_motif"/>
</dbReference>
<keyword evidence="3" id="KW-0343">GTPase activation</keyword>
<dbReference type="InterPro" id="IPR017901">
    <property type="entry name" value="C-CAP_CF_C-like"/>
</dbReference>
<dbReference type="EMBL" id="DS268588">
    <property type="protein sequence ID" value="EFO92107.1"/>
    <property type="molecule type" value="Genomic_DNA"/>
</dbReference>
<dbReference type="GO" id="GO:1990075">
    <property type="term" value="C:periciliary membrane compartment"/>
    <property type="evidence" value="ECO:0007669"/>
    <property type="project" value="EnsemblMetazoa"/>
</dbReference>
<dbReference type="PANTHER" id="PTHR15440:SF0">
    <property type="entry name" value="PROTEIN XRP2"/>
    <property type="match status" value="1"/>
</dbReference>
<organism evidence="7">
    <name type="scientific">Caenorhabditis remanei</name>
    <name type="common">Caenorhabditis vulgaris</name>
    <dbReference type="NCBI Taxonomy" id="31234"/>
    <lineage>
        <taxon>Eukaryota</taxon>
        <taxon>Metazoa</taxon>
        <taxon>Ecdysozoa</taxon>
        <taxon>Nematoda</taxon>
        <taxon>Chromadorea</taxon>
        <taxon>Rhabditida</taxon>
        <taxon>Rhabditina</taxon>
        <taxon>Rhabditomorpha</taxon>
        <taxon>Rhabditoidea</taxon>
        <taxon>Rhabditidae</taxon>
        <taxon>Peloderinae</taxon>
        <taxon>Caenorhabditis</taxon>
    </lineage>
</organism>
<feature type="binding site" evidence="4">
    <location>
        <begin position="142"/>
        <end position="145"/>
    </location>
    <ligand>
        <name>GTP</name>
        <dbReference type="ChEBI" id="CHEBI:37565"/>
    </ligand>
</feature>
<dbReference type="GO" id="GO:0097499">
    <property type="term" value="P:protein localization to non-motile cilium"/>
    <property type="evidence" value="ECO:0007669"/>
    <property type="project" value="EnsemblMetazoa"/>
</dbReference>
<accession>E3NBS9</accession>
<dbReference type="GO" id="GO:0006892">
    <property type="term" value="P:post-Golgi vesicle-mediated transport"/>
    <property type="evidence" value="ECO:0007669"/>
    <property type="project" value="TreeGrafter"/>
</dbReference>
<dbReference type="InterPro" id="IPR039093">
    <property type="entry name" value="XRP2"/>
</dbReference>
<dbReference type="SMART" id="SM00673">
    <property type="entry name" value="CARP"/>
    <property type="match status" value="2"/>
</dbReference>
<dbReference type="FunCoup" id="E3NBS9">
    <property type="interactions" value="1638"/>
</dbReference>
<dbReference type="Pfam" id="PF07986">
    <property type="entry name" value="TBCC"/>
    <property type="match status" value="1"/>
</dbReference>
<dbReference type="GO" id="GO:0005525">
    <property type="term" value="F:GTP binding"/>
    <property type="evidence" value="ECO:0007669"/>
    <property type="project" value="UniProtKB-UniRule"/>
</dbReference>
<keyword evidence="7" id="KW-1185">Reference proteome</keyword>
<sequence length="356" mass="39992">MSCCFSKKLFNRGANRREDCYRVKETGEAKPEDGEAPKYSWDRREKVDPADFTVQDIHSKTLRKEGKPGGPLQIENCTATRHTAYIRALPKPKKIDATILFLHQTSQVIIDDCRRCTIVLGPTQGSVFVRDSANCTILTSCQQLRTRDCTSVRIGILCPTEPIIENSNDICFFHLAMKYPHLKDQMHAVGLRPFTNRVVSVHDFSPAVGKPNFVVSAEPLKMSEGQDEILKVNTVILKATPADFIPRFTAMKDDDPTYLYILGKSEPVDELGDRAIEILHAVYKAGMKVMATYDVETKNLDATLIPFARMAERLILFQLSGSLANLECDVDFDLISENDMEPLQKLLIHLNGRKSG</sequence>
<evidence type="ECO:0000256" key="1">
    <source>
        <dbReference type="ARBA" id="ARBA00008848"/>
    </source>
</evidence>
<evidence type="ECO:0000256" key="3">
    <source>
        <dbReference type="PIRNR" id="PIRNR037947"/>
    </source>
</evidence>
<proteinExistence type="inferred from homology"/>
<protein>
    <recommendedName>
        <fullName evidence="3">Protein XRP2</fullName>
    </recommendedName>
</protein>
<reference evidence="6" key="1">
    <citation type="submission" date="2007-07" db="EMBL/GenBank/DDBJ databases">
        <title>PCAP assembly of the Caenorhabditis remanei genome.</title>
        <authorList>
            <consortium name="The Caenorhabditis remanei Sequencing Consortium"/>
            <person name="Wilson R.K."/>
        </authorList>
    </citation>
    <scope>NUCLEOTIDE SEQUENCE [LARGE SCALE GENOMIC DNA]</scope>
    <source>
        <strain evidence="6">PB4641</strain>
    </source>
</reference>
<dbReference type="STRING" id="31234.E3NBS9"/>
<dbReference type="OrthoDB" id="194775at2759"/>
<comment type="function">
    <text evidence="3">Acts as a GTPase-activating protein (GAP) for tubulin in concert with tubulin-specific chaperone C, but does not enhance tubulin heterodimerization.</text>
</comment>
<keyword evidence="2 3" id="KW-0547">Nucleotide-binding</keyword>
<dbReference type="PIRSF" id="PIRSF037947">
    <property type="entry name" value="Protein_XRP2"/>
    <property type="match status" value="1"/>
</dbReference>
<feature type="domain" description="C-CAP/cofactor C-like" evidence="5">
    <location>
        <begin position="37"/>
        <end position="206"/>
    </location>
</feature>
<name>E3NBS9_CAERE</name>
<dbReference type="HOGENOM" id="CLU_056119_0_0_1"/>
<dbReference type="InterPro" id="IPR012945">
    <property type="entry name" value="Tubulin-bd_cofactor_C_dom"/>
</dbReference>
<evidence type="ECO:0000259" key="5">
    <source>
        <dbReference type="PROSITE" id="PS51329"/>
    </source>
</evidence>
<keyword evidence="3 4" id="KW-0342">GTP-binding</keyword>
<dbReference type="OMA" id="GILCPTE"/>
<dbReference type="GO" id="GO:0005096">
    <property type="term" value="F:GTPase activator activity"/>
    <property type="evidence" value="ECO:0007669"/>
    <property type="project" value="UniProtKB-UniRule"/>
</dbReference>
<dbReference type="AlphaFoldDB" id="E3NBS9"/>
<dbReference type="Gene3D" id="2.160.20.70">
    <property type="match status" value="1"/>
</dbReference>
<evidence type="ECO:0000313" key="7">
    <source>
        <dbReference type="Proteomes" id="UP000008281"/>
    </source>
</evidence>
<feature type="binding site" evidence="4">
    <location>
        <begin position="125"/>
        <end position="126"/>
    </location>
    <ligand>
        <name>GTP</name>
        <dbReference type="ChEBI" id="CHEBI:37565"/>
    </ligand>
</feature>
<dbReference type="PANTHER" id="PTHR15440">
    <property type="entry name" value="XRP2 PROTEIN"/>
    <property type="match status" value="1"/>
</dbReference>
<comment type="similarity">
    <text evidence="1 3">Belongs to the TBCC family.</text>
</comment>
<dbReference type="eggNOG" id="KOG2512">
    <property type="taxonomic scope" value="Eukaryota"/>
</dbReference>
<dbReference type="Proteomes" id="UP000008281">
    <property type="component" value="Unassembled WGS sequence"/>
</dbReference>